<dbReference type="GO" id="GO:0008443">
    <property type="term" value="F:phosphofructokinase activity"/>
    <property type="evidence" value="ECO:0007669"/>
    <property type="project" value="TreeGrafter"/>
</dbReference>
<name>A0A410FUC1_BIPS1</name>
<protein>
    <submittedName>
        <fullName evidence="8">Tagatose-6-phosphate kinase</fullName>
    </submittedName>
</protein>
<accession>A0A410FUC1</accession>
<dbReference type="Pfam" id="PF00294">
    <property type="entry name" value="PfkB"/>
    <property type="match status" value="1"/>
</dbReference>
<dbReference type="Gene3D" id="3.40.1190.20">
    <property type="match status" value="1"/>
</dbReference>
<organism evidence="8 9">
    <name type="scientific">Bipolaricaulis sibiricus</name>
    <dbReference type="NCBI Taxonomy" id="2501609"/>
    <lineage>
        <taxon>Bacteria</taxon>
        <taxon>Candidatus Bipolaricaulota</taxon>
        <taxon>Candidatus Bipolaricaulia</taxon>
        <taxon>Candidatus Bipolaricaulales</taxon>
        <taxon>Candidatus Bipolaricaulaceae</taxon>
        <taxon>Candidatus Bipolaricaulis</taxon>
    </lineage>
</organism>
<dbReference type="CDD" id="cd01164">
    <property type="entry name" value="FruK_PfkB_like"/>
    <property type="match status" value="1"/>
</dbReference>
<keyword evidence="3" id="KW-0547">Nucleotide-binding</keyword>
<dbReference type="KEGG" id="bih:BIP78_0857"/>
<keyword evidence="4 8" id="KW-0418">Kinase</keyword>
<dbReference type="InterPro" id="IPR011611">
    <property type="entry name" value="PfkB_dom"/>
</dbReference>
<dbReference type="Proteomes" id="UP000287233">
    <property type="component" value="Chromosome"/>
</dbReference>
<evidence type="ECO:0000256" key="1">
    <source>
        <dbReference type="ARBA" id="ARBA00010688"/>
    </source>
</evidence>
<dbReference type="InterPro" id="IPR017583">
    <property type="entry name" value="Tagatose/fructose_Pkinase"/>
</dbReference>
<keyword evidence="2 6" id="KW-0808">Transferase</keyword>
<evidence type="ECO:0000256" key="3">
    <source>
        <dbReference type="ARBA" id="ARBA00022741"/>
    </source>
</evidence>
<dbReference type="PANTHER" id="PTHR46566:SF1">
    <property type="entry name" value="1-PHOSPHOFRUCTOKINASE"/>
    <property type="match status" value="1"/>
</dbReference>
<evidence type="ECO:0000256" key="4">
    <source>
        <dbReference type="ARBA" id="ARBA00022777"/>
    </source>
</evidence>
<dbReference type="GO" id="GO:0005524">
    <property type="term" value="F:ATP binding"/>
    <property type="evidence" value="ECO:0007669"/>
    <property type="project" value="UniProtKB-KW"/>
</dbReference>
<dbReference type="PANTHER" id="PTHR46566">
    <property type="entry name" value="1-PHOSPHOFRUCTOKINASE-RELATED"/>
    <property type="match status" value="1"/>
</dbReference>
<comment type="similarity">
    <text evidence="1">Belongs to the carbohydrate kinase PfkB family.</text>
</comment>
<keyword evidence="5" id="KW-0067">ATP-binding</keyword>
<reference evidence="9" key="1">
    <citation type="submission" date="2018-12" db="EMBL/GenBank/DDBJ databases">
        <title>Complete genome sequence of an uncultured bacterium of the candidate phylum Bipolaricaulota.</title>
        <authorList>
            <person name="Kadnikov V.V."/>
            <person name="Mardanov A.V."/>
            <person name="Beletsky A.V."/>
            <person name="Frank Y.A."/>
            <person name="Karnachuk O.V."/>
            <person name="Ravin N.V."/>
        </authorList>
    </citation>
    <scope>NUCLEOTIDE SEQUENCE [LARGE SCALE GENOMIC DNA]</scope>
</reference>
<dbReference type="AlphaFoldDB" id="A0A410FUC1"/>
<dbReference type="SUPFAM" id="SSF53613">
    <property type="entry name" value="Ribokinase-like"/>
    <property type="match status" value="1"/>
</dbReference>
<dbReference type="GO" id="GO:0005829">
    <property type="term" value="C:cytosol"/>
    <property type="evidence" value="ECO:0007669"/>
    <property type="project" value="TreeGrafter"/>
</dbReference>
<dbReference type="PIRSF" id="PIRSF000535">
    <property type="entry name" value="1PFK/6PFK/LacC"/>
    <property type="match status" value="1"/>
</dbReference>
<evidence type="ECO:0000256" key="5">
    <source>
        <dbReference type="ARBA" id="ARBA00022840"/>
    </source>
</evidence>
<evidence type="ECO:0000256" key="6">
    <source>
        <dbReference type="PIRNR" id="PIRNR000535"/>
    </source>
</evidence>
<evidence type="ECO:0000259" key="7">
    <source>
        <dbReference type="Pfam" id="PF00294"/>
    </source>
</evidence>
<dbReference type="InterPro" id="IPR029056">
    <property type="entry name" value="Ribokinase-like"/>
</dbReference>
<proteinExistence type="inferred from homology"/>
<dbReference type="NCBIfam" id="TIGR03168">
    <property type="entry name" value="1-PFK"/>
    <property type="match status" value="1"/>
</dbReference>
<feature type="domain" description="Carbohydrate kinase PfkB" evidence="7">
    <location>
        <begin position="28"/>
        <end position="295"/>
    </location>
</feature>
<dbReference type="EMBL" id="CP034928">
    <property type="protein sequence ID" value="QAA76623.1"/>
    <property type="molecule type" value="Genomic_DNA"/>
</dbReference>
<evidence type="ECO:0000313" key="8">
    <source>
        <dbReference type="EMBL" id="QAA76623.1"/>
    </source>
</evidence>
<sequence>MILTVTLNPTLDKFYWVDDLPLSLDRPEEAILIRSSRSLTSAGGKGINVSTFLACHGVETVALGFLAGHTGQIILQDLLARGVTANFVWMPGENRTNITVIAKGREFHPLLIHEEGPPVSEEAMAIFLRKYERMLGRAEYVVLGGSLPPGCSSDCYRTLVQRAHRAGLRVIVHAGGEALVQAVAEGPFLVKPDVREELRLGDLPVRSVEEIVRAGQQVVKQGGQACLISHHITGDILVTRDGVWELEAPVPLTALKNLVGADDALVGGLLVALSRGEGLLEAVRYGMAAALATAEVEEKLCLDAGAIDREFGHVTMREWGKR</sequence>
<gene>
    <name evidence="8" type="ORF">BIP78_0857</name>
</gene>
<evidence type="ECO:0000256" key="2">
    <source>
        <dbReference type="ARBA" id="ARBA00022679"/>
    </source>
</evidence>
<evidence type="ECO:0000313" key="9">
    <source>
        <dbReference type="Proteomes" id="UP000287233"/>
    </source>
</evidence>